<keyword evidence="3" id="KW-1185">Reference proteome</keyword>
<dbReference type="CDD" id="cd07516">
    <property type="entry name" value="HAD_Pase"/>
    <property type="match status" value="1"/>
</dbReference>
<name>A0A9X1BDA1_9STRE</name>
<dbReference type="AlphaFoldDB" id="A0A9X1BDA1"/>
<evidence type="ECO:0000313" key="4">
    <source>
        <dbReference type="Proteomes" id="UP001138780"/>
    </source>
</evidence>
<dbReference type="Gene3D" id="3.30.1240.10">
    <property type="match status" value="1"/>
</dbReference>
<dbReference type="SFLD" id="SFLDS00003">
    <property type="entry name" value="Haloacid_Dehalogenase"/>
    <property type="match status" value="1"/>
</dbReference>
<protein>
    <submittedName>
        <fullName evidence="2">HAD family phosphatase</fullName>
    </submittedName>
    <submittedName>
        <fullName evidence="1">Haloacid dehalogenase</fullName>
    </submittedName>
</protein>
<dbReference type="Proteomes" id="UP001138780">
    <property type="component" value="Unassembled WGS sequence"/>
</dbReference>
<gene>
    <name evidence="1" type="ORF">BTU61_09750</name>
    <name evidence="2" type="ORF">J4854_06210</name>
</gene>
<dbReference type="EMBL" id="CP072329">
    <property type="protein sequence ID" value="QUB38148.1"/>
    <property type="molecule type" value="Genomic_DNA"/>
</dbReference>
<dbReference type="Proteomes" id="UP000676511">
    <property type="component" value="Chromosome"/>
</dbReference>
<dbReference type="GO" id="GO:0005829">
    <property type="term" value="C:cytosol"/>
    <property type="evidence" value="ECO:0007669"/>
    <property type="project" value="TreeGrafter"/>
</dbReference>
<dbReference type="RefSeq" id="WP_200773348.1">
    <property type="nucleotide sequence ID" value="NZ_CP072329.1"/>
</dbReference>
<dbReference type="NCBIfam" id="TIGR00099">
    <property type="entry name" value="Cof-subfamily"/>
    <property type="match status" value="1"/>
</dbReference>
<organism evidence="1 4">
    <name type="scientific">Streptococcus lactarius</name>
    <dbReference type="NCBI Taxonomy" id="684066"/>
    <lineage>
        <taxon>Bacteria</taxon>
        <taxon>Bacillati</taxon>
        <taxon>Bacillota</taxon>
        <taxon>Bacilli</taxon>
        <taxon>Lactobacillales</taxon>
        <taxon>Streptococcaceae</taxon>
        <taxon>Streptococcus</taxon>
    </lineage>
</organism>
<dbReference type="Gene3D" id="3.40.50.1000">
    <property type="entry name" value="HAD superfamily/HAD-like"/>
    <property type="match status" value="1"/>
</dbReference>
<evidence type="ECO:0000313" key="2">
    <source>
        <dbReference type="EMBL" id="QUB38148.1"/>
    </source>
</evidence>
<proteinExistence type="predicted"/>
<dbReference type="GO" id="GO:0000287">
    <property type="term" value="F:magnesium ion binding"/>
    <property type="evidence" value="ECO:0007669"/>
    <property type="project" value="TreeGrafter"/>
</dbReference>
<dbReference type="InterPro" id="IPR023214">
    <property type="entry name" value="HAD_sf"/>
</dbReference>
<dbReference type="InterPro" id="IPR006379">
    <property type="entry name" value="HAD-SF_hydro_IIB"/>
</dbReference>
<sequence>MIKLIAIDLDGTLLHEDKSLSRANIEALHLAHQAGYDIVICTGRPLSGVRPIFEAIGLPEGDYYMIINNGCTTVSTKNWEIIGKEELSLDDMHRLYQLTEDHKVQLTLFDLDHYLVVEEEASQLVAKDADMVHNQPKTVHEKDLSQYLPIFQAMYVGEPTAIDAFQAQNEAGLEMDFNTVRSQDILFEVLPKGASKASALQALSQKLGYRREQVMALGDANNDLEMLRFAGYSVAMGNGNTAVKEVADFITLTNDEDGVAHAIHKLIETEKGE</sequence>
<dbReference type="InterPro" id="IPR036412">
    <property type="entry name" value="HAD-like_sf"/>
</dbReference>
<dbReference type="SFLD" id="SFLDG01140">
    <property type="entry name" value="C2.B:_Phosphomannomutase_and_P"/>
    <property type="match status" value="1"/>
</dbReference>
<evidence type="ECO:0000313" key="1">
    <source>
        <dbReference type="EMBL" id="MBK4780470.1"/>
    </source>
</evidence>
<dbReference type="SFLD" id="SFLDG01144">
    <property type="entry name" value="C2.B.4:_PGP_Like"/>
    <property type="match status" value="1"/>
</dbReference>
<dbReference type="SUPFAM" id="SSF56784">
    <property type="entry name" value="HAD-like"/>
    <property type="match status" value="1"/>
</dbReference>
<accession>A0A9X1BDA1</accession>
<dbReference type="NCBIfam" id="TIGR01484">
    <property type="entry name" value="HAD-SF-IIB"/>
    <property type="match status" value="1"/>
</dbReference>
<dbReference type="PANTHER" id="PTHR10000:SF8">
    <property type="entry name" value="HAD SUPERFAMILY HYDROLASE-LIKE, TYPE 3"/>
    <property type="match status" value="1"/>
</dbReference>
<dbReference type="GO" id="GO:0016791">
    <property type="term" value="F:phosphatase activity"/>
    <property type="evidence" value="ECO:0007669"/>
    <property type="project" value="TreeGrafter"/>
</dbReference>
<reference evidence="1" key="1">
    <citation type="submission" date="2016-12" db="EMBL/GenBank/DDBJ databases">
        <title>Draft genome of Streptococcus lactarius CCUG 66490T type strain.</title>
        <authorList>
            <person name="Salva-Serra F."/>
            <person name="Engstrom-Jakobsson H."/>
            <person name="Thorell K."/>
            <person name="Gomila M."/>
            <person name="Gonzales-Siles L."/>
            <person name="Busquets A."/>
            <person name="Jaen-Luchoro D."/>
            <person name="Karlsson R."/>
            <person name="Kristiansson E."/>
            <person name="Moore E."/>
        </authorList>
    </citation>
    <scope>NUCLEOTIDE SEQUENCE</scope>
    <source>
        <strain evidence="1">CCUG 66490</strain>
    </source>
</reference>
<dbReference type="EMBL" id="MRXX01000015">
    <property type="protein sequence ID" value="MBK4780470.1"/>
    <property type="molecule type" value="Genomic_DNA"/>
</dbReference>
<dbReference type="InterPro" id="IPR000150">
    <property type="entry name" value="Cof"/>
</dbReference>
<dbReference type="PROSITE" id="PS01229">
    <property type="entry name" value="COF_2"/>
    <property type="match status" value="1"/>
</dbReference>
<dbReference type="Pfam" id="PF08282">
    <property type="entry name" value="Hydrolase_3"/>
    <property type="match status" value="1"/>
</dbReference>
<evidence type="ECO:0000313" key="3">
    <source>
        <dbReference type="Proteomes" id="UP000676511"/>
    </source>
</evidence>
<reference evidence="2 3" key="2">
    <citation type="submission" date="2021-03" db="EMBL/GenBank/DDBJ databases">
        <title>Human Oral Microbial Genomes.</title>
        <authorList>
            <person name="Johnston C.D."/>
            <person name="Chen T."/>
            <person name="Dewhirst F.E."/>
        </authorList>
    </citation>
    <scope>NUCLEOTIDE SEQUENCE [LARGE SCALE GENOMIC DNA]</scope>
    <source>
        <strain evidence="2 3">CCUG 66490</strain>
    </source>
</reference>
<dbReference type="PANTHER" id="PTHR10000">
    <property type="entry name" value="PHOSPHOSERINE PHOSPHATASE"/>
    <property type="match status" value="1"/>
</dbReference>